<dbReference type="EMBL" id="CAJVQC010010370">
    <property type="protein sequence ID" value="CAG8615841.1"/>
    <property type="molecule type" value="Genomic_DNA"/>
</dbReference>
<organism evidence="1 2">
    <name type="scientific">Racocetra persica</name>
    <dbReference type="NCBI Taxonomy" id="160502"/>
    <lineage>
        <taxon>Eukaryota</taxon>
        <taxon>Fungi</taxon>
        <taxon>Fungi incertae sedis</taxon>
        <taxon>Mucoromycota</taxon>
        <taxon>Glomeromycotina</taxon>
        <taxon>Glomeromycetes</taxon>
        <taxon>Diversisporales</taxon>
        <taxon>Gigasporaceae</taxon>
        <taxon>Racocetra</taxon>
    </lineage>
</organism>
<evidence type="ECO:0000313" key="1">
    <source>
        <dbReference type="EMBL" id="CAG8615841.1"/>
    </source>
</evidence>
<gene>
    <name evidence="1" type="ORF">RPERSI_LOCUS6498</name>
</gene>
<name>A0ACA9MXI6_9GLOM</name>
<dbReference type="Proteomes" id="UP000789920">
    <property type="component" value="Unassembled WGS sequence"/>
</dbReference>
<evidence type="ECO:0000313" key="2">
    <source>
        <dbReference type="Proteomes" id="UP000789920"/>
    </source>
</evidence>
<reference evidence="1" key="1">
    <citation type="submission" date="2021-06" db="EMBL/GenBank/DDBJ databases">
        <authorList>
            <person name="Kallberg Y."/>
            <person name="Tangrot J."/>
            <person name="Rosling A."/>
        </authorList>
    </citation>
    <scope>NUCLEOTIDE SEQUENCE</scope>
    <source>
        <strain evidence="1">MA461A</strain>
    </source>
</reference>
<protein>
    <submittedName>
        <fullName evidence="1">23208_t:CDS:1</fullName>
    </submittedName>
</protein>
<feature type="non-terminal residue" evidence="1">
    <location>
        <position position="1"/>
    </location>
</feature>
<proteinExistence type="predicted"/>
<comment type="caution">
    <text evidence="1">The sequence shown here is derived from an EMBL/GenBank/DDBJ whole genome shotgun (WGS) entry which is preliminary data.</text>
</comment>
<keyword evidence="2" id="KW-1185">Reference proteome</keyword>
<accession>A0ACA9MXI6</accession>
<sequence>NEQINFTNGMHSPTDFDDFDDSDDSDTTNIPFGGRLKHYSDEWLNNFGHQNATKFVQRGYYPKWDSYPPPLSVPPISRQKVISNFYTMRQRYIEIRTLTSLISKLHNIVRDSEYTKELRRDKNSHQGRNPHSNIQLSREGRQELKYWIDNIEELNGYPINST</sequence>